<keyword evidence="13 18" id="KW-0418">Kinase</keyword>
<comment type="catalytic activity">
    <reaction evidence="2">
        <text>adenosylcob(III)inamide phosphate + GTP + H(+) = adenosylcob(III)inamide-GDP + diphosphate</text>
        <dbReference type="Rhea" id="RHEA:22712"/>
        <dbReference type="ChEBI" id="CHEBI:15378"/>
        <dbReference type="ChEBI" id="CHEBI:33019"/>
        <dbReference type="ChEBI" id="CHEBI:37565"/>
        <dbReference type="ChEBI" id="CHEBI:58502"/>
        <dbReference type="ChEBI" id="CHEBI:60487"/>
        <dbReference type="EC" id="2.7.7.62"/>
    </reaction>
</comment>
<evidence type="ECO:0000256" key="14">
    <source>
        <dbReference type="ARBA" id="ARBA00022840"/>
    </source>
</evidence>
<comment type="pathway">
    <text evidence="6">Cofactor biosynthesis; adenosylcobalamin biosynthesis; adenosylcobalamin from cob(II)yrinate a,c-diamide: step 5/7.</text>
</comment>
<comment type="pathway">
    <text evidence="5">Cofactor biosynthesis; adenosylcobalamin biosynthesis; adenosylcobalamin from cob(II)yrinate a,c-diamide: step 6/7.</text>
</comment>
<dbReference type="GO" id="GO:0016779">
    <property type="term" value="F:nucleotidyltransferase activity"/>
    <property type="evidence" value="ECO:0007669"/>
    <property type="project" value="UniProtKB-KW"/>
</dbReference>
<dbReference type="PANTHER" id="PTHR34848">
    <property type="match status" value="1"/>
</dbReference>
<evidence type="ECO:0000256" key="5">
    <source>
        <dbReference type="ARBA" id="ARBA00004692"/>
    </source>
</evidence>
<protein>
    <recommendedName>
        <fullName evidence="16">Adenosylcobinamide kinase</fullName>
        <ecNumber evidence="8">2.7.1.156</ecNumber>
        <ecNumber evidence="9">2.7.7.62</ecNumber>
    </recommendedName>
    <alternativeName>
        <fullName evidence="17">Adenosylcobinamide-phosphate guanylyltransferase</fullName>
    </alternativeName>
</protein>
<evidence type="ECO:0000256" key="8">
    <source>
        <dbReference type="ARBA" id="ARBA00012016"/>
    </source>
</evidence>
<comment type="catalytic activity">
    <reaction evidence="1">
        <text>adenosylcob(III)inamide + ATP = adenosylcob(III)inamide phosphate + ADP + H(+)</text>
        <dbReference type="Rhea" id="RHEA:15769"/>
        <dbReference type="ChEBI" id="CHEBI:2480"/>
        <dbReference type="ChEBI" id="CHEBI:15378"/>
        <dbReference type="ChEBI" id="CHEBI:30616"/>
        <dbReference type="ChEBI" id="CHEBI:58502"/>
        <dbReference type="ChEBI" id="CHEBI:456216"/>
        <dbReference type="EC" id="2.7.1.156"/>
    </reaction>
</comment>
<dbReference type="EMBL" id="JACOPG010000001">
    <property type="protein sequence ID" value="MBC5685424.1"/>
    <property type="molecule type" value="Genomic_DNA"/>
</dbReference>
<dbReference type="Proteomes" id="UP000643810">
    <property type="component" value="Unassembled WGS sequence"/>
</dbReference>
<dbReference type="Pfam" id="PF02283">
    <property type="entry name" value="CobU"/>
    <property type="match status" value="1"/>
</dbReference>
<comment type="similarity">
    <text evidence="7">Belongs to the CobU/CobP family.</text>
</comment>
<keyword evidence="11" id="KW-0808">Transferase</keyword>
<keyword evidence="18" id="KW-0548">Nucleotidyltransferase</keyword>
<keyword evidence="15" id="KW-0342">GTP-binding</keyword>
<comment type="catalytic activity">
    <reaction evidence="3">
        <text>adenosylcob(III)inamide + GTP = adenosylcob(III)inamide phosphate + GDP + H(+)</text>
        <dbReference type="Rhea" id="RHEA:15765"/>
        <dbReference type="ChEBI" id="CHEBI:2480"/>
        <dbReference type="ChEBI" id="CHEBI:15378"/>
        <dbReference type="ChEBI" id="CHEBI:37565"/>
        <dbReference type="ChEBI" id="CHEBI:58189"/>
        <dbReference type="ChEBI" id="CHEBI:58502"/>
        <dbReference type="EC" id="2.7.1.156"/>
    </reaction>
</comment>
<evidence type="ECO:0000256" key="9">
    <source>
        <dbReference type="ARBA" id="ARBA00012523"/>
    </source>
</evidence>
<dbReference type="EC" id="2.7.7.62" evidence="9"/>
<sequence length="138" mass="15578">MEGRLELVIGGRAQGKSAYVKKKYPHAVCLDEKDLTEGGRLPVGDQTQDIILWDHFHLCVRNWQQAGMTMDEMQDRIEAICRACRHLVIISDEVGNGIVPLQKGDRVYRDLVGNLLIGIASKAERVDRIICQIPQQIK</sequence>
<evidence type="ECO:0000313" key="19">
    <source>
        <dbReference type="Proteomes" id="UP000643810"/>
    </source>
</evidence>
<comment type="function">
    <text evidence="4">Catalyzes ATP-dependent phosphorylation of adenosylcobinamide and addition of GMP to adenosylcobinamide phosphate.</text>
</comment>
<dbReference type="SUPFAM" id="SSF52540">
    <property type="entry name" value="P-loop containing nucleoside triphosphate hydrolases"/>
    <property type="match status" value="1"/>
</dbReference>
<evidence type="ECO:0000256" key="17">
    <source>
        <dbReference type="ARBA" id="ARBA00030571"/>
    </source>
</evidence>
<keyword evidence="14" id="KW-0067">ATP-binding</keyword>
<name>A0ABR7GDB1_9FIRM</name>
<keyword evidence="10" id="KW-0169">Cobalamin biosynthesis</keyword>
<keyword evidence="12" id="KW-0547">Nucleotide-binding</keyword>
<evidence type="ECO:0000256" key="4">
    <source>
        <dbReference type="ARBA" id="ARBA00003889"/>
    </source>
</evidence>
<evidence type="ECO:0000256" key="13">
    <source>
        <dbReference type="ARBA" id="ARBA00022777"/>
    </source>
</evidence>
<evidence type="ECO:0000256" key="6">
    <source>
        <dbReference type="ARBA" id="ARBA00005159"/>
    </source>
</evidence>
<evidence type="ECO:0000256" key="15">
    <source>
        <dbReference type="ARBA" id="ARBA00023134"/>
    </source>
</evidence>
<proteinExistence type="inferred from homology"/>
<dbReference type="EC" id="2.7.1.156" evidence="8"/>
<reference evidence="18 19" key="1">
    <citation type="submission" date="2020-08" db="EMBL/GenBank/DDBJ databases">
        <title>Genome public.</title>
        <authorList>
            <person name="Liu C."/>
            <person name="Sun Q."/>
        </authorList>
    </citation>
    <scope>NUCLEOTIDE SEQUENCE [LARGE SCALE GENOMIC DNA]</scope>
    <source>
        <strain evidence="18 19">NSJ-9</strain>
    </source>
</reference>
<dbReference type="InterPro" id="IPR003203">
    <property type="entry name" value="CobU/CobP"/>
</dbReference>
<accession>A0ABR7GDB1</accession>
<evidence type="ECO:0000256" key="2">
    <source>
        <dbReference type="ARBA" id="ARBA00000711"/>
    </source>
</evidence>
<evidence type="ECO:0000313" key="18">
    <source>
        <dbReference type="EMBL" id="MBC5685424.1"/>
    </source>
</evidence>
<dbReference type="GO" id="GO:0016301">
    <property type="term" value="F:kinase activity"/>
    <property type="evidence" value="ECO:0007669"/>
    <property type="project" value="UniProtKB-KW"/>
</dbReference>
<comment type="caution">
    <text evidence="18">The sequence shown here is derived from an EMBL/GenBank/DDBJ whole genome shotgun (WGS) entry which is preliminary data.</text>
</comment>
<gene>
    <name evidence="18" type="ORF">H8R94_02150</name>
</gene>
<dbReference type="PANTHER" id="PTHR34848:SF1">
    <property type="entry name" value="BIFUNCTIONAL ADENOSYLCOBALAMIN BIOSYNTHESIS PROTEIN COBU"/>
    <property type="match status" value="1"/>
</dbReference>
<organism evidence="18 19">
    <name type="scientific">Roseburia lenta</name>
    <dbReference type="NCBI Taxonomy" id="2763061"/>
    <lineage>
        <taxon>Bacteria</taxon>
        <taxon>Bacillati</taxon>
        <taxon>Bacillota</taxon>
        <taxon>Clostridia</taxon>
        <taxon>Lachnospirales</taxon>
        <taxon>Lachnospiraceae</taxon>
        <taxon>Roseburia</taxon>
    </lineage>
</organism>
<evidence type="ECO:0000256" key="7">
    <source>
        <dbReference type="ARBA" id="ARBA00007490"/>
    </source>
</evidence>
<evidence type="ECO:0000256" key="1">
    <source>
        <dbReference type="ARBA" id="ARBA00000312"/>
    </source>
</evidence>
<keyword evidence="19" id="KW-1185">Reference proteome</keyword>
<evidence type="ECO:0000256" key="11">
    <source>
        <dbReference type="ARBA" id="ARBA00022679"/>
    </source>
</evidence>
<dbReference type="InterPro" id="IPR027417">
    <property type="entry name" value="P-loop_NTPase"/>
</dbReference>
<dbReference type="RefSeq" id="WP_178009442.1">
    <property type="nucleotide sequence ID" value="NZ_JACOPG010000001.1"/>
</dbReference>
<evidence type="ECO:0000256" key="16">
    <source>
        <dbReference type="ARBA" id="ARBA00029570"/>
    </source>
</evidence>
<evidence type="ECO:0000256" key="3">
    <source>
        <dbReference type="ARBA" id="ARBA00001522"/>
    </source>
</evidence>
<dbReference type="Gene3D" id="3.40.50.300">
    <property type="entry name" value="P-loop containing nucleotide triphosphate hydrolases"/>
    <property type="match status" value="1"/>
</dbReference>
<evidence type="ECO:0000256" key="10">
    <source>
        <dbReference type="ARBA" id="ARBA00022573"/>
    </source>
</evidence>
<evidence type="ECO:0000256" key="12">
    <source>
        <dbReference type="ARBA" id="ARBA00022741"/>
    </source>
</evidence>